<comment type="caution">
    <text evidence="2">The sequence shown here is derived from an EMBL/GenBank/DDBJ whole genome shotgun (WGS) entry which is preliminary data.</text>
</comment>
<keyword evidence="2" id="KW-0548">Nucleotidyltransferase</keyword>
<dbReference type="Proteomes" id="UP000317716">
    <property type="component" value="Unassembled WGS sequence"/>
</dbReference>
<dbReference type="InterPro" id="IPR029056">
    <property type="entry name" value="Ribokinase-like"/>
</dbReference>
<dbReference type="GO" id="GO:0005829">
    <property type="term" value="C:cytosol"/>
    <property type="evidence" value="ECO:0007669"/>
    <property type="project" value="TreeGrafter"/>
</dbReference>
<name>A0A538SCE1_UNCEI</name>
<dbReference type="GO" id="GO:0033785">
    <property type="term" value="F:heptose 7-phosphate kinase activity"/>
    <property type="evidence" value="ECO:0007669"/>
    <property type="project" value="TreeGrafter"/>
</dbReference>
<dbReference type="Gene3D" id="3.40.1190.20">
    <property type="match status" value="1"/>
</dbReference>
<sequence>MKRDPGDGNGRGDGERVAAGRERAIKLVRVAPPAAERLHPWVERMRGVRAVVWGDFVLDEYWRCLTRRVSREAPVLVLDWQSRSAQGGGAANAALNLASLGARVSVVGWIGADEAGAELRRLLERSGVDTAGLLEHARASTVVKIRIVAGSVHT</sequence>
<dbReference type="SUPFAM" id="SSF53613">
    <property type="entry name" value="Ribokinase-like"/>
    <property type="match status" value="1"/>
</dbReference>
<feature type="non-terminal residue" evidence="2">
    <location>
        <position position="154"/>
    </location>
</feature>
<reference evidence="2 3" key="1">
    <citation type="journal article" date="2019" name="Nat. Microbiol.">
        <title>Mediterranean grassland soil C-N compound turnover is dependent on rainfall and depth, and is mediated by genomically divergent microorganisms.</title>
        <authorList>
            <person name="Diamond S."/>
            <person name="Andeer P.F."/>
            <person name="Li Z."/>
            <person name="Crits-Christoph A."/>
            <person name="Burstein D."/>
            <person name="Anantharaman K."/>
            <person name="Lane K.R."/>
            <person name="Thomas B.C."/>
            <person name="Pan C."/>
            <person name="Northen T.R."/>
            <person name="Banfield J.F."/>
        </authorList>
    </citation>
    <scope>NUCLEOTIDE SEQUENCE [LARGE SCALE GENOMIC DNA]</scope>
    <source>
        <strain evidence="2">WS_2</strain>
    </source>
</reference>
<gene>
    <name evidence="2" type="ORF">E6K72_12550</name>
</gene>
<organism evidence="2 3">
    <name type="scientific">Eiseniibacteriota bacterium</name>
    <dbReference type="NCBI Taxonomy" id="2212470"/>
    <lineage>
        <taxon>Bacteria</taxon>
        <taxon>Candidatus Eiseniibacteriota</taxon>
    </lineage>
</organism>
<accession>A0A538SCE1</accession>
<dbReference type="PANTHER" id="PTHR46969:SF1">
    <property type="entry name" value="BIFUNCTIONAL PROTEIN HLDE"/>
    <property type="match status" value="1"/>
</dbReference>
<evidence type="ECO:0000259" key="1">
    <source>
        <dbReference type="Pfam" id="PF00294"/>
    </source>
</evidence>
<dbReference type="InterPro" id="IPR011611">
    <property type="entry name" value="PfkB_dom"/>
</dbReference>
<dbReference type="Pfam" id="PF00294">
    <property type="entry name" value="PfkB"/>
    <property type="match status" value="1"/>
</dbReference>
<dbReference type="AlphaFoldDB" id="A0A538SCE1"/>
<dbReference type="EMBL" id="VBOS01000460">
    <property type="protein sequence ID" value="TMQ49029.1"/>
    <property type="molecule type" value="Genomic_DNA"/>
</dbReference>
<evidence type="ECO:0000313" key="2">
    <source>
        <dbReference type="EMBL" id="TMQ49029.1"/>
    </source>
</evidence>
<protein>
    <submittedName>
        <fullName evidence="2">D-glycero-beta-D-manno-heptose 1-phosphate adenylyltransferase</fullName>
    </submittedName>
</protein>
<keyword evidence="2" id="KW-0808">Transferase</keyword>
<dbReference type="PANTHER" id="PTHR46969">
    <property type="entry name" value="BIFUNCTIONAL PROTEIN HLDE"/>
    <property type="match status" value="1"/>
</dbReference>
<evidence type="ECO:0000313" key="3">
    <source>
        <dbReference type="Proteomes" id="UP000317716"/>
    </source>
</evidence>
<dbReference type="GO" id="GO:0033786">
    <property type="term" value="F:heptose-1-phosphate adenylyltransferase activity"/>
    <property type="evidence" value="ECO:0007669"/>
    <property type="project" value="TreeGrafter"/>
</dbReference>
<feature type="domain" description="Carbohydrate kinase PfkB" evidence="1">
    <location>
        <begin position="75"/>
        <end position="150"/>
    </location>
</feature>
<proteinExistence type="predicted"/>